<organism evidence="1 2">
    <name type="scientific">Cirrhinus mrigala</name>
    <name type="common">Mrigala</name>
    <dbReference type="NCBI Taxonomy" id="683832"/>
    <lineage>
        <taxon>Eukaryota</taxon>
        <taxon>Metazoa</taxon>
        <taxon>Chordata</taxon>
        <taxon>Craniata</taxon>
        <taxon>Vertebrata</taxon>
        <taxon>Euteleostomi</taxon>
        <taxon>Actinopterygii</taxon>
        <taxon>Neopterygii</taxon>
        <taxon>Teleostei</taxon>
        <taxon>Ostariophysi</taxon>
        <taxon>Cypriniformes</taxon>
        <taxon>Cyprinidae</taxon>
        <taxon>Labeoninae</taxon>
        <taxon>Labeonini</taxon>
        <taxon>Cirrhinus</taxon>
    </lineage>
</organism>
<evidence type="ECO:0000313" key="2">
    <source>
        <dbReference type="Proteomes" id="UP001529510"/>
    </source>
</evidence>
<dbReference type="AlphaFoldDB" id="A0ABD0NFR9"/>
<reference evidence="1 2" key="1">
    <citation type="submission" date="2024-05" db="EMBL/GenBank/DDBJ databases">
        <title>Genome sequencing and assembly of Indian major carp, Cirrhinus mrigala (Hamilton, 1822).</title>
        <authorList>
            <person name="Mohindra V."/>
            <person name="Chowdhury L.M."/>
            <person name="Lal K."/>
            <person name="Jena J.K."/>
        </authorList>
    </citation>
    <scope>NUCLEOTIDE SEQUENCE [LARGE SCALE GENOMIC DNA]</scope>
    <source>
        <strain evidence="1">CM1030</strain>
        <tissue evidence="1">Blood</tissue>
    </source>
</reference>
<feature type="non-terminal residue" evidence="1">
    <location>
        <position position="71"/>
    </location>
</feature>
<keyword evidence="2" id="KW-1185">Reference proteome</keyword>
<sequence>MHIPGVTNVVADFFSRHKPLSEEWRLNPEVVEMIWQRFGRAGLDLFASEASTQCPLWFSLAEESTTGQISY</sequence>
<name>A0ABD0NFR9_CIRMR</name>
<protein>
    <submittedName>
        <fullName evidence="1">Uncharacterized protein</fullName>
    </submittedName>
</protein>
<proteinExistence type="predicted"/>
<dbReference type="EMBL" id="JAMKFB020000022">
    <property type="protein sequence ID" value="KAL0159183.1"/>
    <property type="molecule type" value="Genomic_DNA"/>
</dbReference>
<comment type="caution">
    <text evidence="1">The sequence shown here is derived from an EMBL/GenBank/DDBJ whole genome shotgun (WGS) entry which is preliminary data.</text>
</comment>
<evidence type="ECO:0000313" key="1">
    <source>
        <dbReference type="EMBL" id="KAL0159183.1"/>
    </source>
</evidence>
<gene>
    <name evidence="1" type="ORF">M9458_042908</name>
</gene>
<dbReference type="Proteomes" id="UP001529510">
    <property type="component" value="Unassembled WGS sequence"/>
</dbReference>
<accession>A0ABD0NFR9</accession>